<keyword evidence="1" id="KW-1133">Transmembrane helix</keyword>
<proteinExistence type="predicted"/>
<comment type="caution">
    <text evidence="2">The sequence shown here is derived from an EMBL/GenBank/DDBJ whole genome shotgun (WGS) entry which is preliminary data.</text>
</comment>
<dbReference type="AlphaFoldDB" id="A0A1T0C488"/>
<gene>
    <name evidence="2" type="ORF">B0686_09430</name>
</gene>
<feature type="transmembrane region" description="Helical" evidence="1">
    <location>
        <begin position="12"/>
        <end position="45"/>
    </location>
</feature>
<evidence type="ECO:0000313" key="2">
    <source>
        <dbReference type="EMBL" id="OOS16881.1"/>
    </source>
</evidence>
<accession>A0A1T0C488</accession>
<sequence>MFIWDLVSILLGWIIFFALILLGWIIFFALILFAIIIFFALIWFAIIKLYEVISKVISTLKVGIEYRKKLRQLKNK</sequence>
<reference evidence="2 3" key="1">
    <citation type="submission" date="2017-02" db="EMBL/GenBank/DDBJ databases">
        <title>Draft genome sequence of Streptococcus mitis CCUG 63687.</title>
        <authorList>
            <person name="Salva-Serra F."/>
            <person name="Engstrom-Jakobsson H."/>
            <person name="Thorell K."/>
            <person name="Jaen-Luchoro D."/>
            <person name="Gonzales-Siles L."/>
            <person name="Karlsson R."/>
            <person name="Yazdan S."/>
            <person name="Boulund F."/>
            <person name="Johnning A."/>
            <person name="Engstrand L."/>
            <person name="Kristiansson E."/>
            <person name="Moore E."/>
        </authorList>
    </citation>
    <scope>NUCLEOTIDE SEQUENCE [LARGE SCALE GENOMIC DNA]</scope>
    <source>
        <strain evidence="2 3">CCUG 63687</strain>
    </source>
</reference>
<name>A0A1T0C488_STRMT</name>
<dbReference type="EMBL" id="MUYO01000005">
    <property type="protein sequence ID" value="OOS16881.1"/>
    <property type="molecule type" value="Genomic_DNA"/>
</dbReference>
<organism evidence="2 3">
    <name type="scientific">Streptococcus mitis</name>
    <dbReference type="NCBI Taxonomy" id="28037"/>
    <lineage>
        <taxon>Bacteria</taxon>
        <taxon>Bacillati</taxon>
        <taxon>Bacillota</taxon>
        <taxon>Bacilli</taxon>
        <taxon>Lactobacillales</taxon>
        <taxon>Streptococcaceae</taxon>
        <taxon>Streptococcus</taxon>
        <taxon>Streptococcus mitis group</taxon>
    </lineage>
</organism>
<evidence type="ECO:0000256" key="1">
    <source>
        <dbReference type="SAM" id="Phobius"/>
    </source>
</evidence>
<evidence type="ECO:0000313" key="3">
    <source>
        <dbReference type="Proteomes" id="UP000190652"/>
    </source>
</evidence>
<protein>
    <submittedName>
        <fullName evidence="2">Uncharacterized protein</fullName>
    </submittedName>
</protein>
<keyword evidence="1" id="KW-0812">Transmembrane</keyword>
<keyword evidence="1" id="KW-0472">Membrane</keyword>
<dbReference type="Proteomes" id="UP000190652">
    <property type="component" value="Unassembled WGS sequence"/>
</dbReference>